<evidence type="ECO:0000313" key="2">
    <source>
        <dbReference type="EMBL" id="KAB1638185.1"/>
    </source>
</evidence>
<keyword evidence="3" id="KW-1185">Reference proteome</keyword>
<dbReference type="SUPFAM" id="SSF51735">
    <property type="entry name" value="NAD(P)-binding Rossmann-fold domains"/>
    <property type="match status" value="1"/>
</dbReference>
<sequence>MKVFLTGATGYIGSAVLRALLANGHVVTAAVRNEEKAATVREAGAKAVVVDLRDRAALAPLLRQAEGVIHTASGPEVDPVFVPAVLNELVHSPTQFVHTSGIWLFGDNPAITEESEPNPPEIVSWRVAIDRQVINSNVNTAIVAPAVVYGGRGGLTQLLAGDGSAPIPLVGDGTQRWTLVHVDDLADLYVRVLEKGAAVGYVIAAGGENPTVREIAASAYRGIEEMPELVEETADETRARLGSDLAGALLQDQAATGRYAREAYGWVPTPADWLGTDRS</sequence>
<dbReference type="GO" id="GO:0004029">
    <property type="term" value="F:aldehyde dehydrogenase (NAD+) activity"/>
    <property type="evidence" value="ECO:0007669"/>
    <property type="project" value="TreeGrafter"/>
</dbReference>
<dbReference type="EMBL" id="WBJX01000002">
    <property type="protein sequence ID" value="KAB1638185.1"/>
    <property type="molecule type" value="Genomic_DNA"/>
</dbReference>
<dbReference type="InterPro" id="IPR051783">
    <property type="entry name" value="NAD(P)-dependent_oxidoreduct"/>
</dbReference>
<proteinExistence type="predicted"/>
<gene>
    <name evidence="2" type="ORF">F8O03_07210</name>
</gene>
<dbReference type="Pfam" id="PF01370">
    <property type="entry name" value="Epimerase"/>
    <property type="match status" value="1"/>
</dbReference>
<comment type="caution">
    <text evidence="2">The sequence shown here is derived from an EMBL/GenBank/DDBJ whole genome shotgun (WGS) entry which is preliminary data.</text>
</comment>
<evidence type="ECO:0000259" key="1">
    <source>
        <dbReference type="Pfam" id="PF01370"/>
    </source>
</evidence>
<dbReference type="InterPro" id="IPR036291">
    <property type="entry name" value="NAD(P)-bd_dom_sf"/>
</dbReference>
<dbReference type="Gene3D" id="3.40.50.720">
    <property type="entry name" value="NAD(P)-binding Rossmann-like Domain"/>
    <property type="match status" value="1"/>
</dbReference>
<dbReference type="AlphaFoldDB" id="A0A7J5B3K9"/>
<dbReference type="OrthoDB" id="9801785at2"/>
<name>A0A7J5B3K9_9MICO</name>
<evidence type="ECO:0000313" key="3">
    <source>
        <dbReference type="Proteomes" id="UP000490386"/>
    </source>
</evidence>
<reference evidence="2 3" key="1">
    <citation type="submission" date="2019-09" db="EMBL/GenBank/DDBJ databases">
        <title>Phylogeny of genus Pseudoclavibacter and closely related genus.</title>
        <authorList>
            <person name="Li Y."/>
        </authorList>
    </citation>
    <scope>NUCLEOTIDE SEQUENCE [LARGE SCALE GENOMIC DNA]</scope>
    <source>
        <strain evidence="2 3">THG-MD12</strain>
    </source>
</reference>
<dbReference type="PANTHER" id="PTHR48079:SF6">
    <property type="entry name" value="NAD(P)-BINDING DOMAIN-CONTAINING PROTEIN-RELATED"/>
    <property type="match status" value="1"/>
</dbReference>
<dbReference type="PANTHER" id="PTHR48079">
    <property type="entry name" value="PROTEIN YEEZ"/>
    <property type="match status" value="1"/>
</dbReference>
<dbReference type="GO" id="GO:0005737">
    <property type="term" value="C:cytoplasm"/>
    <property type="evidence" value="ECO:0007669"/>
    <property type="project" value="TreeGrafter"/>
</dbReference>
<organism evidence="2 3">
    <name type="scientific">Pseudoclavibacter terrae</name>
    <dbReference type="NCBI Taxonomy" id="1530195"/>
    <lineage>
        <taxon>Bacteria</taxon>
        <taxon>Bacillati</taxon>
        <taxon>Actinomycetota</taxon>
        <taxon>Actinomycetes</taxon>
        <taxon>Micrococcales</taxon>
        <taxon>Microbacteriaceae</taxon>
        <taxon>Pseudoclavibacter</taxon>
    </lineage>
</organism>
<protein>
    <submittedName>
        <fullName evidence="2">NAD-dependent epimerase/dehydratase family protein</fullName>
    </submittedName>
</protein>
<dbReference type="Proteomes" id="UP000490386">
    <property type="component" value="Unassembled WGS sequence"/>
</dbReference>
<dbReference type="RefSeq" id="WP_151423278.1">
    <property type="nucleotide sequence ID" value="NZ_WBJX01000002.1"/>
</dbReference>
<dbReference type="InterPro" id="IPR001509">
    <property type="entry name" value="Epimerase_deHydtase"/>
</dbReference>
<accession>A0A7J5B3K9</accession>
<feature type="domain" description="NAD-dependent epimerase/dehydratase" evidence="1">
    <location>
        <begin position="3"/>
        <end position="198"/>
    </location>
</feature>